<dbReference type="EMBL" id="JAADJZ010000010">
    <property type="protein sequence ID" value="KAF2871956.1"/>
    <property type="molecule type" value="Genomic_DNA"/>
</dbReference>
<sequence>MADYTQTNESYGPQDIDRFNTVLRQSPPSLKKAVAIYISYLSALEEWKEQLDKAGIDKYSGDAPDRPRAPLIDDIDCEAVFLSVTIDDEQDFYTISGRKKFVLVVECHYFAELLASYKESIKIGSKPLMSIYHFKIRKPKHLNINHKDQEYVDKLQERRELWVAPRDKLESAVSDDIDATVYKNIVCFGMDRIENQSTTPGG</sequence>
<dbReference type="AlphaFoldDB" id="A0A7C8M8W7"/>
<comment type="caution">
    <text evidence="1">The sequence shown here is derived from an EMBL/GenBank/DDBJ whole genome shotgun (WGS) entry which is preliminary data.</text>
</comment>
<name>A0A7C8M8W7_9PLEO</name>
<keyword evidence="2" id="KW-1185">Reference proteome</keyword>
<proteinExistence type="predicted"/>
<accession>A0A7C8M8W7</accession>
<evidence type="ECO:0000313" key="2">
    <source>
        <dbReference type="Proteomes" id="UP000481861"/>
    </source>
</evidence>
<reference evidence="1 2" key="1">
    <citation type="submission" date="2020-01" db="EMBL/GenBank/DDBJ databases">
        <authorList>
            <consortium name="DOE Joint Genome Institute"/>
            <person name="Haridas S."/>
            <person name="Albert R."/>
            <person name="Binder M."/>
            <person name="Bloem J."/>
            <person name="Labutti K."/>
            <person name="Salamov A."/>
            <person name="Andreopoulos B."/>
            <person name="Baker S.E."/>
            <person name="Barry K."/>
            <person name="Bills G."/>
            <person name="Bluhm B.H."/>
            <person name="Cannon C."/>
            <person name="Castanera R."/>
            <person name="Culley D.E."/>
            <person name="Daum C."/>
            <person name="Ezra D."/>
            <person name="Gonzalez J.B."/>
            <person name="Henrissat B."/>
            <person name="Kuo A."/>
            <person name="Liang C."/>
            <person name="Lipzen A."/>
            <person name="Lutzoni F."/>
            <person name="Magnuson J."/>
            <person name="Mondo S."/>
            <person name="Nolan M."/>
            <person name="Ohm R."/>
            <person name="Pangilinan J."/>
            <person name="Park H.-J.H."/>
            <person name="Ramirez L."/>
            <person name="Alfaro M."/>
            <person name="Sun H."/>
            <person name="Tritt A."/>
            <person name="Yoshinaga Y."/>
            <person name="Zwiers L.-H.L."/>
            <person name="Turgeon B.G."/>
            <person name="Goodwin S.B."/>
            <person name="Spatafora J.W."/>
            <person name="Crous P.W."/>
            <person name="Grigoriev I.V."/>
        </authorList>
    </citation>
    <scope>NUCLEOTIDE SEQUENCE [LARGE SCALE GENOMIC DNA]</scope>
    <source>
        <strain evidence="1 2">CBS 611.86</strain>
    </source>
</reference>
<organism evidence="1 2">
    <name type="scientific">Massariosphaeria phaeospora</name>
    <dbReference type="NCBI Taxonomy" id="100035"/>
    <lineage>
        <taxon>Eukaryota</taxon>
        <taxon>Fungi</taxon>
        <taxon>Dikarya</taxon>
        <taxon>Ascomycota</taxon>
        <taxon>Pezizomycotina</taxon>
        <taxon>Dothideomycetes</taxon>
        <taxon>Pleosporomycetidae</taxon>
        <taxon>Pleosporales</taxon>
        <taxon>Pleosporales incertae sedis</taxon>
        <taxon>Massariosphaeria</taxon>
    </lineage>
</organism>
<dbReference type="Proteomes" id="UP000481861">
    <property type="component" value="Unassembled WGS sequence"/>
</dbReference>
<evidence type="ECO:0000313" key="1">
    <source>
        <dbReference type="EMBL" id="KAF2871956.1"/>
    </source>
</evidence>
<gene>
    <name evidence="1" type="ORF">BDV95DRAFT_606527</name>
</gene>
<protein>
    <submittedName>
        <fullName evidence="1">Uncharacterized protein</fullName>
    </submittedName>
</protein>